<dbReference type="EC" id="1.1.1.133" evidence="2"/>
<dbReference type="STRING" id="1183438.GKIL_3154"/>
<keyword evidence="2" id="KW-0521">NADP</keyword>
<feature type="domain" description="RmlD-like substrate binding" evidence="3">
    <location>
        <begin position="2"/>
        <end position="276"/>
    </location>
</feature>
<dbReference type="eggNOG" id="COG1091">
    <property type="taxonomic scope" value="Bacteria"/>
</dbReference>
<keyword evidence="5" id="KW-1185">Reference proteome</keyword>
<name>U5QP27_GLOK1</name>
<dbReference type="PANTHER" id="PTHR10491:SF4">
    <property type="entry name" value="METHIONINE ADENOSYLTRANSFERASE 2 SUBUNIT BETA"/>
    <property type="match status" value="1"/>
</dbReference>
<accession>U5QP27</accession>
<protein>
    <recommendedName>
        <fullName evidence="2">dTDP-4-dehydrorhamnose reductase</fullName>
        <ecNumber evidence="2">1.1.1.133</ecNumber>
    </recommendedName>
</protein>
<dbReference type="CDD" id="cd05254">
    <property type="entry name" value="dTDP_HR_like_SDR_e"/>
    <property type="match status" value="1"/>
</dbReference>
<evidence type="ECO:0000313" key="5">
    <source>
        <dbReference type="Proteomes" id="UP000017396"/>
    </source>
</evidence>
<dbReference type="AlphaFoldDB" id="U5QP27"/>
<evidence type="ECO:0000256" key="2">
    <source>
        <dbReference type="RuleBase" id="RU364082"/>
    </source>
</evidence>
<dbReference type="GO" id="GO:0005829">
    <property type="term" value="C:cytosol"/>
    <property type="evidence" value="ECO:0007669"/>
    <property type="project" value="TreeGrafter"/>
</dbReference>
<dbReference type="Pfam" id="PF04321">
    <property type="entry name" value="RmlD_sub_bind"/>
    <property type="match status" value="1"/>
</dbReference>
<dbReference type="GO" id="GO:0019305">
    <property type="term" value="P:dTDP-rhamnose biosynthetic process"/>
    <property type="evidence" value="ECO:0007669"/>
    <property type="project" value="UniProtKB-UniPathway"/>
</dbReference>
<keyword evidence="2 4" id="KW-0560">Oxidoreductase</keyword>
<organism evidence="4 5">
    <name type="scientific">Gloeobacter kilaueensis (strain ATCC BAA-2537 / CCAP 1431/1 / ULC 316 / JS1)</name>
    <dbReference type="NCBI Taxonomy" id="1183438"/>
    <lineage>
        <taxon>Bacteria</taxon>
        <taxon>Bacillati</taxon>
        <taxon>Cyanobacteriota</taxon>
        <taxon>Cyanophyceae</taxon>
        <taxon>Gloeobacterales</taxon>
        <taxon>Gloeobacteraceae</taxon>
        <taxon>Gloeobacter</taxon>
    </lineage>
</organism>
<dbReference type="PANTHER" id="PTHR10491">
    <property type="entry name" value="DTDP-4-DEHYDRORHAMNOSE REDUCTASE"/>
    <property type="match status" value="1"/>
</dbReference>
<comment type="pathway">
    <text evidence="2">Carbohydrate biosynthesis; dTDP-L-rhamnose biosynthesis.</text>
</comment>
<dbReference type="InterPro" id="IPR036291">
    <property type="entry name" value="NAD(P)-bd_dom_sf"/>
</dbReference>
<dbReference type="InterPro" id="IPR005913">
    <property type="entry name" value="dTDP_dehydrorham_reduct"/>
</dbReference>
<proteinExistence type="inferred from homology"/>
<dbReference type="EMBL" id="CP003587">
    <property type="protein sequence ID" value="AGY59400.1"/>
    <property type="molecule type" value="Genomic_DNA"/>
</dbReference>
<dbReference type="NCBIfam" id="TIGR01214">
    <property type="entry name" value="rmlD"/>
    <property type="match status" value="1"/>
</dbReference>
<evidence type="ECO:0000313" key="4">
    <source>
        <dbReference type="EMBL" id="AGY59400.1"/>
    </source>
</evidence>
<comment type="function">
    <text evidence="2">Catalyzes the reduction of dTDP-6-deoxy-L-lyxo-4-hexulose to yield dTDP-L-rhamnose.</text>
</comment>
<reference evidence="4 5" key="1">
    <citation type="journal article" date="2013" name="PLoS ONE">
        <title>Cultivation and Complete Genome Sequencing of Gloeobacter kilaueensis sp. nov., from a Lava Cave in Kilauea Caldera, Hawai'i.</title>
        <authorList>
            <person name="Saw J.H."/>
            <person name="Schatz M."/>
            <person name="Brown M.V."/>
            <person name="Kunkel D.D."/>
            <person name="Foster J.S."/>
            <person name="Shick H."/>
            <person name="Christensen S."/>
            <person name="Hou S."/>
            <person name="Wan X."/>
            <person name="Donachie S.P."/>
        </authorList>
    </citation>
    <scope>NUCLEOTIDE SEQUENCE [LARGE SCALE GENOMIC DNA]</scope>
    <source>
        <strain evidence="5">JS</strain>
    </source>
</reference>
<evidence type="ECO:0000259" key="3">
    <source>
        <dbReference type="Pfam" id="PF04321"/>
    </source>
</evidence>
<evidence type="ECO:0000256" key="1">
    <source>
        <dbReference type="ARBA" id="ARBA00010944"/>
    </source>
</evidence>
<sequence>MGHDLALVLGGQDRAFLACTRAELDICDLEAIEKVLARTQARVLFNCAAYTQVDKAESEGERAWQVNALAPGLLARACQAYDCRLIHISTDYVFDGQASTPYPEDAPTRPLGSYGQSKRAGEVAVLQSSDAHLVVRTAWLYGVGGSNFVRTILRLAKERERLRVVADQVGSPTWSYDLAVALVGLADGNAAGGIYHLTNSGVTSWYDFAVAIVEEAEALGEKDFRLGDIEPIATADYPTAAARPAYSVLATARAAQLLGAPLPQWRKGLRRMLAQLYEQEEKR</sequence>
<dbReference type="Proteomes" id="UP000017396">
    <property type="component" value="Chromosome"/>
</dbReference>
<dbReference type="SUPFAM" id="SSF51735">
    <property type="entry name" value="NAD(P)-binding Rossmann-fold domains"/>
    <property type="match status" value="1"/>
</dbReference>
<gene>
    <name evidence="4" type="primary">rfbD</name>
    <name evidence="4" type="ORF">GKIL_3154</name>
</gene>
<dbReference type="KEGG" id="glj:GKIL_3154"/>
<dbReference type="PATRIC" id="fig|1183438.3.peg.3106"/>
<dbReference type="GO" id="GO:0008831">
    <property type="term" value="F:dTDP-4-dehydrorhamnose reductase activity"/>
    <property type="evidence" value="ECO:0007669"/>
    <property type="project" value="UniProtKB-EC"/>
</dbReference>
<dbReference type="HOGENOM" id="CLU_045518_1_2_3"/>
<dbReference type="UniPathway" id="UPA00124"/>
<dbReference type="Gene3D" id="3.90.25.10">
    <property type="entry name" value="UDP-galactose 4-epimerase, domain 1"/>
    <property type="match status" value="1"/>
</dbReference>
<comment type="similarity">
    <text evidence="1 2">Belongs to the dTDP-4-dehydrorhamnose reductase family.</text>
</comment>
<dbReference type="InterPro" id="IPR029903">
    <property type="entry name" value="RmlD-like-bd"/>
</dbReference>
<dbReference type="Gene3D" id="3.40.50.720">
    <property type="entry name" value="NAD(P)-binding Rossmann-like Domain"/>
    <property type="match status" value="1"/>
</dbReference>